<dbReference type="AlphaFoldDB" id="A0A2V1D382"/>
<protein>
    <recommendedName>
        <fullName evidence="4">HTH psq-type domain-containing protein</fullName>
    </recommendedName>
</protein>
<feature type="region of interest" description="Disordered" evidence="1">
    <location>
        <begin position="44"/>
        <end position="69"/>
    </location>
</feature>
<accession>A0A2V1D382</accession>
<evidence type="ECO:0000313" key="2">
    <source>
        <dbReference type="EMBL" id="PVH92079.1"/>
    </source>
</evidence>
<evidence type="ECO:0000256" key="1">
    <source>
        <dbReference type="SAM" id="MobiDB-lite"/>
    </source>
</evidence>
<dbReference type="OrthoDB" id="3942738at2759"/>
<gene>
    <name evidence="2" type="ORF">DM02DRAFT_484742</name>
</gene>
<feature type="compositionally biased region" description="Polar residues" evidence="1">
    <location>
        <begin position="44"/>
        <end position="61"/>
    </location>
</feature>
<organism evidence="2 3">
    <name type="scientific">Periconia macrospinosa</name>
    <dbReference type="NCBI Taxonomy" id="97972"/>
    <lineage>
        <taxon>Eukaryota</taxon>
        <taxon>Fungi</taxon>
        <taxon>Dikarya</taxon>
        <taxon>Ascomycota</taxon>
        <taxon>Pezizomycotina</taxon>
        <taxon>Dothideomycetes</taxon>
        <taxon>Pleosporomycetidae</taxon>
        <taxon>Pleosporales</taxon>
        <taxon>Massarineae</taxon>
        <taxon>Periconiaceae</taxon>
        <taxon>Periconia</taxon>
    </lineage>
</organism>
<name>A0A2V1D382_9PLEO</name>
<dbReference type="EMBL" id="KZ805725">
    <property type="protein sequence ID" value="PVH92079.1"/>
    <property type="molecule type" value="Genomic_DNA"/>
</dbReference>
<feature type="non-terminal residue" evidence="2">
    <location>
        <position position="69"/>
    </location>
</feature>
<proteinExistence type="predicted"/>
<evidence type="ECO:0000313" key="3">
    <source>
        <dbReference type="Proteomes" id="UP000244855"/>
    </source>
</evidence>
<sequence length="69" mass="7790">MAPIDDALAEIDSLDPNDKLCYMKIANKHGVERSTLSRRHRAVTQSHASKVTNQQKLTPQQEAELVNYI</sequence>
<dbReference type="Proteomes" id="UP000244855">
    <property type="component" value="Unassembled WGS sequence"/>
</dbReference>
<keyword evidence="3" id="KW-1185">Reference proteome</keyword>
<evidence type="ECO:0008006" key="4">
    <source>
        <dbReference type="Google" id="ProtNLM"/>
    </source>
</evidence>
<reference evidence="2 3" key="1">
    <citation type="journal article" date="2018" name="Sci. Rep.">
        <title>Comparative genomics provides insights into the lifestyle and reveals functional heterogeneity of dark septate endophytic fungi.</title>
        <authorList>
            <person name="Knapp D.G."/>
            <person name="Nemeth J.B."/>
            <person name="Barry K."/>
            <person name="Hainaut M."/>
            <person name="Henrissat B."/>
            <person name="Johnson J."/>
            <person name="Kuo A."/>
            <person name="Lim J.H.P."/>
            <person name="Lipzen A."/>
            <person name="Nolan M."/>
            <person name="Ohm R.A."/>
            <person name="Tamas L."/>
            <person name="Grigoriev I.V."/>
            <person name="Spatafora J.W."/>
            <person name="Nagy L.G."/>
            <person name="Kovacs G.M."/>
        </authorList>
    </citation>
    <scope>NUCLEOTIDE SEQUENCE [LARGE SCALE GENOMIC DNA]</scope>
    <source>
        <strain evidence="2 3">DSE2036</strain>
    </source>
</reference>